<accession>A0A844Y883</accession>
<dbReference type="Proteomes" id="UP000430272">
    <property type="component" value="Unassembled WGS sequence"/>
</dbReference>
<evidence type="ECO:0000313" key="3">
    <source>
        <dbReference type="Proteomes" id="UP000430272"/>
    </source>
</evidence>
<gene>
    <name evidence="2" type="ORF">GRI47_10625</name>
</gene>
<evidence type="ECO:0000256" key="1">
    <source>
        <dbReference type="SAM" id="MobiDB-lite"/>
    </source>
</evidence>
<organism evidence="2 3">
    <name type="scientific">Qipengyuania pelagi</name>
    <dbReference type="NCBI Taxonomy" id="994320"/>
    <lineage>
        <taxon>Bacteria</taxon>
        <taxon>Pseudomonadati</taxon>
        <taxon>Pseudomonadota</taxon>
        <taxon>Alphaproteobacteria</taxon>
        <taxon>Sphingomonadales</taxon>
        <taxon>Erythrobacteraceae</taxon>
        <taxon>Qipengyuania</taxon>
    </lineage>
</organism>
<comment type="caution">
    <text evidence="2">The sequence shown here is derived from an EMBL/GenBank/DDBJ whole genome shotgun (WGS) entry which is preliminary data.</text>
</comment>
<dbReference type="EMBL" id="WTYD01000001">
    <property type="protein sequence ID" value="MXO54454.1"/>
    <property type="molecule type" value="Genomic_DNA"/>
</dbReference>
<keyword evidence="3" id="KW-1185">Reference proteome</keyword>
<proteinExistence type="predicted"/>
<dbReference type="AlphaFoldDB" id="A0A844Y883"/>
<feature type="region of interest" description="Disordered" evidence="1">
    <location>
        <begin position="1"/>
        <end position="24"/>
    </location>
</feature>
<evidence type="ECO:0000313" key="2">
    <source>
        <dbReference type="EMBL" id="MXO54454.1"/>
    </source>
</evidence>
<name>A0A844Y883_9SPHN</name>
<protein>
    <submittedName>
        <fullName evidence="2">Uncharacterized protein</fullName>
    </submittedName>
</protein>
<sequence>MKAAATFGDNYKNSSKAARTRRKPHLEIGKGFPPIWEGIEAFSKMPVEVETVMTQRVTCRTSASRPNLGRSDFLQANLKPVAAASLRQYPLPVLLGWALHDRFKGGFATVGL</sequence>
<dbReference type="RefSeq" id="WP_160661194.1">
    <property type="nucleotide sequence ID" value="NZ_BAABDV010000001.1"/>
</dbReference>
<reference evidence="2 3" key="1">
    <citation type="submission" date="2019-12" db="EMBL/GenBank/DDBJ databases">
        <title>Genomic-based taxomic classification of the family Erythrobacteraceae.</title>
        <authorList>
            <person name="Xu L."/>
        </authorList>
    </citation>
    <scope>NUCLEOTIDE SEQUENCE [LARGE SCALE GENOMIC DNA]</scope>
    <source>
        <strain evidence="2 3">JCM 17468</strain>
    </source>
</reference>